<organism evidence="8 9">
    <name type="scientific">Thalassospira profundimaris</name>
    <dbReference type="NCBI Taxonomy" id="502049"/>
    <lineage>
        <taxon>Bacteria</taxon>
        <taxon>Pseudomonadati</taxon>
        <taxon>Pseudomonadota</taxon>
        <taxon>Alphaproteobacteria</taxon>
        <taxon>Rhodospirillales</taxon>
        <taxon>Thalassospiraceae</taxon>
        <taxon>Thalassospira</taxon>
    </lineage>
</organism>
<dbReference type="OrthoDB" id="6196188at2"/>
<evidence type="ECO:0000259" key="7">
    <source>
        <dbReference type="Pfam" id="PF04138"/>
    </source>
</evidence>
<reference evidence="8 9" key="1">
    <citation type="submission" date="2014-07" db="EMBL/GenBank/DDBJ databases">
        <title>Draft genome sequence of Thalassospira profundimaris PR54-5.</title>
        <authorList>
            <person name="Lai Q."/>
            <person name="Shao Z."/>
        </authorList>
    </citation>
    <scope>NUCLEOTIDE SEQUENCE [LARGE SCALE GENOMIC DNA]</scope>
    <source>
        <strain evidence="8 9">PR54-5</strain>
    </source>
</reference>
<name>A0A367X0D8_9PROT</name>
<gene>
    <name evidence="8" type="ORF">TH30_06320</name>
</gene>
<dbReference type="PANTHER" id="PTHR38459">
    <property type="entry name" value="PROPHAGE BACTOPRENOL-LINKED GLUCOSE TRANSLOCASE HOMOLOG"/>
    <property type="match status" value="1"/>
</dbReference>
<proteinExistence type="inferred from homology"/>
<sequence>MRKSLIEAVKFGAVGVINTAIGLSVIYALTYFTDISYFLANFAGYAVGLAVSYQLNKIWTFSAKSSRTRYQFAAYIIAAACCYVANLAVLYMSVRFVGLNEYLSQLSGIATYSVSMFLISKFIVFAPTDRKELSQ</sequence>
<evidence type="ECO:0000256" key="6">
    <source>
        <dbReference type="SAM" id="Phobius"/>
    </source>
</evidence>
<dbReference type="Proteomes" id="UP000252255">
    <property type="component" value="Unassembled WGS sequence"/>
</dbReference>
<dbReference type="RefSeq" id="WP_114097217.1">
    <property type="nucleotide sequence ID" value="NZ_JPWI01000003.1"/>
</dbReference>
<evidence type="ECO:0000256" key="5">
    <source>
        <dbReference type="ARBA" id="ARBA00023136"/>
    </source>
</evidence>
<comment type="similarity">
    <text evidence="2">Belongs to the GtrA family.</text>
</comment>
<keyword evidence="5 6" id="KW-0472">Membrane</keyword>
<evidence type="ECO:0000313" key="8">
    <source>
        <dbReference type="EMBL" id="RCK47107.1"/>
    </source>
</evidence>
<keyword evidence="4 6" id="KW-1133">Transmembrane helix</keyword>
<protein>
    <recommendedName>
        <fullName evidence="7">GtrA/DPMS transmembrane domain-containing protein</fullName>
    </recommendedName>
</protein>
<accession>A0A367X0D8</accession>
<dbReference type="GO" id="GO:0005886">
    <property type="term" value="C:plasma membrane"/>
    <property type="evidence" value="ECO:0007669"/>
    <property type="project" value="TreeGrafter"/>
</dbReference>
<feature type="transmembrane region" description="Helical" evidence="6">
    <location>
        <begin position="106"/>
        <end position="126"/>
    </location>
</feature>
<dbReference type="GO" id="GO:0000271">
    <property type="term" value="P:polysaccharide biosynthetic process"/>
    <property type="evidence" value="ECO:0007669"/>
    <property type="project" value="InterPro"/>
</dbReference>
<dbReference type="Pfam" id="PF04138">
    <property type="entry name" value="GtrA_DPMS_TM"/>
    <property type="match status" value="1"/>
</dbReference>
<feature type="transmembrane region" description="Helical" evidence="6">
    <location>
        <begin position="12"/>
        <end position="29"/>
    </location>
</feature>
<dbReference type="EMBL" id="JPWI01000003">
    <property type="protein sequence ID" value="RCK47107.1"/>
    <property type="molecule type" value="Genomic_DNA"/>
</dbReference>
<evidence type="ECO:0000256" key="2">
    <source>
        <dbReference type="ARBA" id="ARBA00009399"/>
    </source>
</evidence>
<dbReference type="AlphaFoldDB" id="A0A367X0D8"/>
<keyword evidence="3 6" id="KW-0812">Transmembrane</keyword>
<dbReference type="InterPro" id="IPR051401">
    <property type="entry name" value="GtrA_CellWall_Glycosyl"/>
</dbReference>
<evidence type="ECO:0000256" key="3">
    <source>
        <dbReference type="ARBA" id="ARBA00022692"/>
    </source>
</evidence>
<feature type="transmembrane region" description="Helical" evidence="6">
    <location>
        <begin position="35"/>
        <end position="53"/>
    </location>
</feature>
<feature type="transmembrane region" description="Helical" evidence="6">
    <location>
        <begin position="73"/>
        <end position="94"/>
    </location>
</feature>
<evidence type="ECO:0000256" key="4">
    <source>
        <dbReference type="ARBA" id="ARBA00022989"/>
    </source>
</evidence>
<evidence type="ECO:0000256" key="1">
    <source>
        <dbReference type="ARBA" id="ARBA00004141"/>
    </source>
</evidence>
<comment type="caution">
    <text evidence="8">The sequence shown here is derived from an EMBL/GenBank/DDBJ whole genome shotgun (WGS) entry which is preliminary data.</text>
</comment>
<comment type="subcellular location">
    <subcellularLocation>
        <location evidence="1">Membrane</location>
        <topology evidence="1">Multi-pass membrane protein</topology>
    </subcellularLocation>
</comment>
<dbReference type="InterPro" id="IPR007267">
    <property type="entry name" value="GtrA_DPMS_TM"/>
</dbReference>
<evidence type="ECO:0000313" key="9">
    <source>
        <dbReference type="Proteomes" id="UP000252255"/>
    </source>
</evidence>
<feature type="domain" description="GtrA/DPMS transmembrane" evidence="7">
    <location>
        <begin position="10"/>
        <end position="125"/>
    </location>
</feature>
<dbReference type="PANTHER" id="PTHR38459:SF1">
    <property type="entry name" value="PROPHAGE BACTOPRENOL-LINKED GLUCOSE TRANSLOCASE HOMOLOG"/>
    <property type="match status" value="1"/>
</dbReference>